<protein>
    <submittedName>
        <fullName evidence="7">Glycosyltransferase</fullName>
    </submittedName>
</protein>
<keyword evidence="3" id="KW-0328">Glycosyltransferase</keyword>
<dbReference type="InterPro" id="IPR029044">
    <property type="entry name" value="Nucleotide-diphossugar_trans"/>
</dbReference>
<dbReference type="SUPFAM" id="SSF53448">
    <property type="entry name" value="Nucleotide-diphospho-sugar transferases"/>
    <property type="match status" value="1"/>
</dbReference>
<accession>A0A7C3ITB5</accession>
<gene>
    <name evidence="7" type="ORF">ENS19_06150</name>
</gene>
<evidence type="ECO:0000313" key="7">
    <source>
        <dbReference type="EMBL" id="HFK20852.1"/>
    </source>
</evidence>
<feature type="domain" description="Glycosyltransferase 2-like" evidence="6">
    <location>
        <begin position="22"/>
        <end position="144"/>
    </location>
</feature>
<dbReference type="EMBL" id="DSTX01000011">
    <property type="protein sequence ID" value="HFK20852.1"/>
    <property type="molecule type" value="Genomic_DNA"/>
</dbReference>
<evidence type="ECO:0000256" key="3">
    <source>
        <dbReference type="ARBA" id="ARBA00022676"/>
    </source>
</evidence>
<evidence type="ECO:0000256" key="1">
    <source>
        <dbReference type="ARBA" id="ARBA00004236"/>
    </source>
</evidence>
<evidence type="ECO:0000256" key="4">
    <source>
        <dbReference type="ARBA" id="ARBA00022679"/>
    </source>
</evidence>
<dbReference type="AlphaFoldDB" id="A0A7C3ITB5"/>
<proteinExistence type="predicted"/>
<name>A0A7C3ITB5_9CREN</name>
<evidence type="ECO:0000259" key="6">
    <source>
        <dbReference type="Pfam" id="PF00535"/>
    </source>
</evidence>
<comment type="caution">
    <text evidence="7">The sequence shown here is derived from an EMBL/GenBank/DDBJ whole genome shotgun (WGS) entry which is preliminary data.</text>
</comment>
<dbReference type="GO" id="GO:0016757">
    <property type="term" value="F:glycosyltransferase activity"/>
    <property type="evidence" value="ECO:0007669"/>
    <property type="project" value="UniProtKB-KW"/>
</dbReference>
<reference evidence="7" key="1">
    <citation type="journal article" date="2020" name="mSystems">
        <title>Genome- and Community-Level Interaction Insights into Carbon Utilization and Element Cycling Functions of Hydrothermarchaeota in Hydrothermal Sediment.</title>
        <authorList>
            <person name="Zhou Z."/>
            <person name="Liu Y."/>
            <person name="Xu W."/>
            <person name="Pan J."/>
            <person name="Luo Z.H."/>
            <person name="Li M."/>
        </authorList>
    </citation>
    <scope>NUCLEOTIDE SEQUENCE [LARGE SCALE GENOMIC DNA]</scope>
    <source>
        <strain evidence="7">SpSt-468</strain>
    </source>
</reference>
<dbReference type="GO" id="GO:0005886">
    <property type="term" value="C:plasma membrane"/>
    <property type="evidence" value="ECO:0007669"/>
    <property type="project" value="UniProtKB-SubCell"/>
</dbReference>
<keyword evidence="4 7" id="KW-0808">Transferase</keyword>
<dbReference type="InterPro" id="IPR001173">
    <property type="entry name" value="Glyco_trans_2-like"/>
</dbReference>
<organism evidence="7">
    <name type="scientific">Candidatus Methanomethylicus mesodigestus</name>
    <dbReference type="NCBI Taxonomy" id="1867258"/>
    <lineage>
        <taxon>Archaea</taxon>
        <taxon>Thermoproteota</taxon>
        <taxon>Methanosuratincolia</taxon>
        <taxon>Candidatus Methanomethylicales</taxon>
        <taxon>Candidatus Methanomethylicaceae</taxon>
        <taxon>Candidatus Methanomethylicus</taxon>
    </lineage>
</organism>
<keyword evidence="5" id="KW-0472">Membrane</keyword>
<dbReference type="PANTHER" id="PTHR43646">
    <property type="entry name" value="GLYCOSYLTRANSFERASE"/>
    <property type="match status" value="1"/>
</dbReference>
<comment type="subcellular location">
    <subcellularLocation>
        <location evidence="1">Cell membrane</location>
    </subcellularLocation>
</comment>
<sequence length="250" mass="28271">MRQKDISASEPTLKLWTTLEISVVVPTYNEERGIGRTLERLSRQTIPRSSYEIIVVDGGSKDRTREVASRYADKVILQRRKGVGGARNDGVEAARGRIVVHTDADVIVKEDWLERIISMFSEGVVAVCGPDEPIEQIAKYRLLYFAINLFSDITYRLGIVGTRGTNTAVLKDVFLRVGGYTDYPLCDDVELGFRLKRMGRVVYSRKLMVRASARRLAKRGIVDVLTNWLRGDLLLLTGKRTVGSYHRESY</sequence>
<dbReference type="Gene3D" id="3.90.550.10">
    <property type="entry name" value="Spore Coat Polysaccharide Biosynthesis Protein SpsA, Chain A"/>
    <property type="match status" value="1"/>
</dbReference>
<dbReference type="PANTHER" id="PTHR43646:SF2">
    <property type="entry name" value="GLYCOSYLTRANSFERASE 2-LIKE DOMAIN-CONTAINING PROTEIN"/>
    <property type="match status" value="1"/>
</dbReference>
<evidence type="ECO:0000256" key="5">
    <source>
        <dbReference type="ARBA" id="ARBA00023136"/>
    </source>
</evidence>
<dbReference type="Pfam" id="PF00535">
    <property type="entry name" value="Glycos_transf_2"/>
    <property type="match status" value="1"/>
</dbReference>
<evidence type="ECO:0000256" key="2">
    <source>
        <dbReference type="ARBA" id="ARBA00022475"/>
    </source>
</evidence>
<keyword evidence="2" id="KW-1003">Cell membrane</keyword>